<keyword evidence="10" id="KW-1185">Reference proteome</keyword>
<dbReference type="OrthoDB" id="2789670at2759"/>
<dbReference type="InterPro" id="IPR036396">
    <property type="entry name" value="Cyt_P450_sf"/>
</dbReference>
<keyword evidence="4 8" id="KW-0479">Metal-binding</keyword>
<dbReference type="Gene3D" id="1.10.630.10">
    <property type="entry name" value="Cytochrome P450"/>
    <property type="match status" value="1"/>
</dbReference>
<dbReference type="GO" id="GO:0020037">
    <property type="term" value="F:heme binding"/>
    <property type="evidence" value="ECO:0007669"/>
    <property type="project" value="InterPro"/>
</dbReference>
<evidence type="ECO:0000256" key="4">
    <source>
        <dbReference type="ARBA" id="ARBA00022723"/>
    </source>
</evidence>
<keyword evidence="7" id="KW-0503">Monooxygenase</keyword>
<protein>
    <recommendedName>
        <fullName evidence="11">Cytochrome P450</fullName>
    </recommendedName>
</protein>
<evidence type="ECO:0000256" key="1">
    <source>
        <dbReference type="ARBA" id="ARBA00001971"/>
    </source>
</evidence>
<dbReference type="EMBL" id="RWGY01000009">
    <property type="protein sequence ID" value="TVU36926.1"/>
    <property type="molecule type" value="Genomic_DNA"/>
</dbReference>
<dbReference type="Gramene" id="TVU36926">
    <property type="protein sequence ID" value="TVU36926"/>
    <property type="gene ID" value="EJB05_18882"/>
</dbReference>
<dbReference type="PRINTS" id="PR00463">
    <property type="entry name" value="EP450I"/>
</dbReference>
<evidence type="ECO:0000256" key="2">
    <source>
        <dbReference type="ARBA" id="ARBA00010617"/>
    </source>
</evidence>
<name>A0A5J9VN72_9POAL</name>
<dbReference type="Proteomes" id="UP000324897">
    <property type="component" value="Unassembled WGS sequence"/>
</dbReference>
<dbReference type="AlphaFoldDB" id="A0A5J9VN72"/>
<dbReference type="GO" id="GO:0005506">
    <property type="term" value="F:iron ion binding"/>
    <property type="evidence" value="ECO:0007669"/>
    <property type="project" value="InterPro"/>
</dbReference>
<dbReference type="Pfam" id="PF00067">
    <property type="entry name" value="p450"/>
    <property type="match status" value="1"/>
</dbReference>
<evidence type="ECO:0000256" key="3">
    <source>
        <dbReference type="ARBA" id="ARBA00022617"/>
    </source>
</evidence>
<proteinExistence type="inferred from homology"/>
<organism evidence="9 10">
    <name type="scientific">Eragrostis curvula</name>
    <name type="common">weeping love grass</name>
    <dbReference type="NCBI Taxonomy" id="38414"/>
    <lineage>
        <taxon>Eukaryota</taxon>
        <taxon>Viridiplantae</taxon>
        <taxon>Streptophyta</taxon>
        <taxon>Embryophyta</taxon>
        <taxon>Tracheophyta</taxon>
        <taxon>Spermatophyta</taxon>
        <taxon>Magnoliopsida</taxon>
        <taxon>Liliopsida</taxon>
        <taxon>Poales</taxon>
        <taxon>Poaceae</taxon>
        <taxon>PACMAD clade</taxon>
        <taxon>Chloridoideae</taxon>
        <taxon>Eragrostideae</taxon>
        <taxon>Eragrostidinae</taxon>
        <taxon>Eragrostis</taxon>
    </lineage>
</organism>
<dbReference type="PANTHER" id="PTHR47955:SF19">
    <property type="entry name" value="CYTOCHROME P450 71A9-LIKE ISOFORM X1"/>
    <property type="match status" value="1"/>
</dbReference>
<dbReference type="SUPFAM" id="SSF48264">
    <property type="entry name" value="Cytochrome P450"/>
    <property type="match status" value="1"/>
</dbReference>
<accession>A0A5J9VN72</accession>
<feature type="binding site" description="axial binding residue" evidence="8">
    <location>
        <position position="444"/>
    </location>
    <ligand>
        <name>heme</name>
        <dbReference type="ChEBI" id="CHEBI:30413"/>
    </ligand>
    <ligandPart>
        <name>Fe</name>
        <dbReference type="ChEBI" id="CHEBI:18248"/>
    </ligandPart>
</feature>
<feature type="non-terminal residue" evidence="9">
    <location>
        <position position="1"/>
    </location>
</feature>
<evidence type="ECO:0000256" key="6">
    <source>
        <dbReference type="ARBA" id="ARBA00023004"/>
    </source>
</evidence>
<evidence type="ECO:0000256" key="7">
    <source>
        <dbReference type="ARBA" id="ARBA00023033"/>
    </source>
</evidence>
<dbReference type="InterPro" id="IPR001128">
    <property type="entry name" value="Cyt_P450"/>
</dbReference>
<keyword evidence="3 8" id="KW-0349">Heme</keyword>
<dbReference type="GO" id="GO:0004497">
    <property type="term" value="F:monooxygenase activity"/>
    <property type="evidence" value="ECO:0007669"/>
    <property type="project" value="UniProtKB-KW"/>
</dbReference>
<evidence type="ECO:0008006" key="11">
    <source>
        <dbReference type="Google" id="ProtNLM"/>
    </source>
</evidence>
<dbReference type="InterPro" id="IPR002401">
    <property type="entry name" value="Cyt_P450_E_grp-I"/>
</dbReference>
<dbReference type="FunFam" id="1.10.630.10:FF:000064">
    <property type="entry name" value="Cytochrome P450 monooxygenase"/>
    <property type="match status" value="1"/>
</dbReference>
<dbReference type="CDD" id="cd11072">
    <property type="entry name" value="CYP71-like"/>
    <property type="match status" value="1"/>
</dbReference>
<dbReference type="PRINTS" id="PR00385">
    <property type="entry name" value="P450"/>
</dbReference>
<comment type="cofactor">
    <cofactor evidence="1 8">
        <name>heme</name>
        <dbReference type="ChEBI" id="CHEBI:30413"/>
    </cofactor>
</comment>
<sequence length="508" mass="56433">MAETWWYTVLCVLVVTVLLKLRASSRRDVAGLNQPPPGPWTLPVIGSMYCLIGALPHHALARLARRYGPVMLLRLGHVRTLVVSSPEAAREVMKTHDAALANRPVYVTMDVLSYGGQNIAMSPYTSTHWKELRRLCATELLGPKRVLALRPLREEEAATMVSAVAAAPASRVNVSERVSIMMNDIITRAIVGDRCAQREAYLQEMANGLELLAGFNLVDLFPTSRLARLLGGRSLRVAREVQARIDGIMKDIIKSHEKAMDDKAAGGGGEDLLKILLRLHKDGGLKTPLNADIISSTLFELFAAGSETTMTTITWAISELMRNPRAMERAQSEIRQLLQGKAKVKEEDIQGRLPYLHMVIKETLRLHPPLPLLLPRLCAEPCKIMGYDIPPGTTVLVNTWAIGRDEKSWTDATEFRPERFEDGVVDFNGADFRFLPGGAGRRLCPGLIFGLANVEITLATLLYHFNWKLPNGTGPRDLDMTESHGVTAHRKNDLWLEATPYVPIEEYK</sequence>
<evidence type="ECO:0000313" key="9">
    <source>
        <dbReference type="EMBL" id="TVU36926.1"/>
    </source>
</evidence>
<evidence type="ECO:0000256" key="5">
    <source>
        <dbReference type="ARBA" id="ARBA00023002"/>
    </source>
</evidence>
<keyword evidence="5" id="KW-0560">Oxidoreductase</keyword>
<evidence type="ECO:0000256" key="8">
    <source>
        <dbReference type="PIRSR" id="PIRSR602401-1"/>
    </source>
</evidence>
<evidence type="ECO:0000313" key="10">
    <source>
        <dbReference type="Proteomes" id="UP000324897"/>
    </source>
</evidence>
<dbReference type="PANTHER" id="PTHR47955">
    <property type="entry name" value="CYTOCHROME P450 FAMILY 71 PROTEIN"/>
    <property type="match status" value="1"/>
</dbReference>
<reference evidence="9 10" key="1">
    <citation type="journal article" date="2019" name="Sci. Rep.">
        <title>A high-quality genome of Eragrostis curvula grass provides insights into Poaceae evolution and supports new strategies to enhance forage quality.</title>
        <authorList>
            <person name="Carballo J."/>
            <person name="Santos B.A.C.M."/>
            <person name="Zappacosta D."/>
            <person name="Garbus I."/>
            <person name="Selva J.P."/>
            <person name="Gallo C.A."/>
            <person name="Diaz A."/>
            <person name="Albertini E."/>
            <person name="Caccamo M."/>
            <person name="Echenique V."/>
        </authorList>
    </citation>
    <scope>NUCLEOTIDE SEQUENCE [LARGE SCALE GENOMIC DNA]</scope>
    <source>
        <strain evidence="10">cv. Victoria</strain>
        <tissue evidence="9">Leaf</tissue>
    </source>
</reference>
<comment type="caution">
    <text evidence="9">The sequence shown here is derived from an EMBL/GenBank/DDBJ whole genome shotgun (WGS) entry which is preliminary data.</text>
</comment>
<gene>
    <name evidence="9" type="ORF">EJB05_18882</name>
</gene>
<keyword evidence="6 8" id="KW-0408">Iron</keyword>
<comment type="similarity">
    <text evidence="2">Belongs to the cytochrome P450 family.</text>
</comment>
<dbReference type="GO" id="GO:0016705">
    <property type="term" value="F:oxidoreductase activity, acting on paired donors, with incorporation or reduction of molecular oxygen"/>
    <property type="evidence" value="ECO:0007669"/>
    <property type="project" value="InterPro"/>
</dbReference>